<feature type="transmembrane region" description="Helical" evidence="5">
    <location>
        <begin position="44"/>
        <end position="63"/>
    </location>
</feature>
<evidence type="ECO:0000256" key="4">
    <source>
        <dbReference type="ARBA" id="ARBA00023136"/>
    </source>
</evidence>
<comment type="subcellular location">
    <subcellularLocation>
        <location evidence="1">Membrane</location>
        <topology evidence="1">Multi-pass membrane protein</topology>
    </subcellularLocation>
</comment>
<keyword evidence="2 5" id="KW-0812">Transmembrane</keyword>
<evidence type="ECO:0000256" key="1">
    <source>
        <dbReference type="ARBA" id="ARBA00004141"/>
    </source>
</evidence>
<dbReference type="Pfam" id="PF07291">
    <property type="entry name" value="MauE"/>
    <property type="match status" value="1"/>
</dbReference>
<name>A0A381RQT6_9ZZZZ</name>
<accession>A0A381RQT6</accession>
<dbReference type="AlphaFoldDB" id="A0A381RQT6"/>
<evidence type="ECO:0000256" key="5">
    <source>
        <dbReference type="SAM" id="Phobius"/>
    </source>
</evidence>
<keyword evidence="4 5" id="KW-0472">Membrane</keyword>
<feature type="domain" description="Methylamine utilisation protein MauE" evidence="6">
    <location>
        <begin position="4"/>
        <end position="126"/>
    </location>
</feature>
<protein>
    <recommendedName>
        <fullName evidence="6">Methylamine utilisation protein MauE domain-containing protein</fullName>
    </recommendedName>
</protein>
<dbReference type="GO" id="GO:0030416">
    <property type="term" value="P:methylamine metabolic process"/>
    <property type="evidence" value="ECO:0007669"/>
    <property type="project" value="InterPro"/>
</dbReference>
<evidence type="ECO:0000313" key="7">
    <source>
        <dbReference type="EMBL" id="SUZ93338.1"/>
    </source>
</evidence>
<dbReference type="InterPro" id="IPR009908">
    <property type="entry name" value="Methylamine_util_MauE"/>
</dbReference>
<dbReference type="EMBL" id="UINC01002137">
    <property type="protein sequence ID" value="SUZ93338.1"/>
    <property type="molecule type" value="Genomic_DNA"/>
</dbReference>
<feature type="non-terminal residue" evidence="7">
    <location>
        <position position="1"/>
    </location>
</feature>
<evidence type="ECO:0000256" key="3">
    <source>
        <dbReference type="ARBA" id="ARBA00022989"/>
    </source>
</evidence>
<evidence type="ECO:0000259" key="6">
    <source>
        <dbReference type="Pfam" id="PF07291"/>
    </source>
</evidence>
<evidence type="ECO:0000256" key="2">
    <source>
        <dbReference type="ARBA" id="ARBA00022692"/>
    </source>
</evidence>
<dbReference type="GO" id="GO:0016020">
    <property type="term" value="C:membrane"/>
    <property type="evidence" value="ECO:0007669"/>
    <property type="project" value="UniProtKB-SubCell"/>
</dbReference>
<proteinExistence type="predicted"/>
<feature type="transmembrane region" description="Helical" evidence="5">
    <location>
        <begin position="70"/>
        <end position="89"/>
    </location>
</feature>
<organism evidence="7">
    <name type="scientific">marine metagenome</name>
    <dbReference type="NCBI Taxonomy" id="408172"/>
    <lineage>
        <taxon>unclassified sequences</taxon>
        <taxon>metagenomes</taxon>
        <taxon>ecological metagenomes</taxon>
    </lineage>
</organism>
<sequence length="127" mass="13048">VPDTLATVAAILLAGTFLIAASLKLVNPAATRRSMHDFGLPRPHVVAVAVPVTELATAALLLVDPRTGGPCAVALLIAFTTLIAGRLLAGHRDSCGCFGTWSSRPLSWRDLARNGSLTVLGVIAALG</sequence>
<keyword evidence="3 5" id="KW-1133">Transmembrane helix</keyword>
<gene>
    <name evidence="7" type="ORF">METZ01_LOCUS46192</name>
</gene>
<reference evidence="7" key="1">
    <citation type="submission" date="2018-05" db="EMBL/GenBank/DDBJ databases">
        <authorList>
            <person name="Lanie J.A."/>
            <person name="Ng W.-L."/>
            <person name="Kazmierczak K.M."/>
            <person name="Andrzejewski T.M."/>
            <person name="Davidsen T.M."/>
            <person name="Wayne K.J."/>
            <person name="Tettelin H."/>
            <person name="Glass J.I."/>
            <person name="Rusch D."/>
            <person name="Podicherti R."/>
            <person name="Tsui H.-C.T."/>
            <person name="Winkler M.E."/>
        </authorList>
    </citation>
    <scope>NUCLEOTIDE SEQUENCE</scope>
</reference>